<feature type="transmembrane region" description="Helical" evidence="7">
    <location>
        <begin position="244"/>
        <end position="266"/>
    </location>
</feature>
<dbReference type="Pfam" id="PF00528">
    <property type="entry name" value="BPD_transp_1"/>
    <property type="match status" value="1"/>
</dbReference>
<name>A0ABZ2KNR7_9BACT</name>
<feature type="transmembrane region" description="Helical" evidence="7">
    <location>
        <begin position="6"/>
        <end position="23"/>
    </location>
</feature>
<keyword evidence="6 7" id="KW-0472">Membrane</keyword>
<evidence type="ECO:0000256" key="4">
    <source>
        <dbReference type="ARBA" id="ARBA00022692"/>
    </source>
</evidence>
<gene>
    <name evidence="9" type="ORF">LZC95_11625</name>
</gene>
<dbReference type="InterPro" id="IPR000515">
    <property type="entry name" value="MetI-like"/>
</dbReference>
<feature type="transmembrane region" description="Helical" evidence="7">
    <location>
        <begin position="138"/>
        <end position="163"/>
    </location>
</feature>
<organism evidence="9 10">
    <name type="scientific">Pendulispora brunnea</name>
    <dbReference type="NCBI Taxonomy" id="2905690"/>
    <lineage>
        <taxon>Bacteria</taxon>
        <taxon>Pseudomonadati</taxon>
        <taxon>Myxococcota</taxon>
        <taxon>Myxococcia</taxon>
        <taxon>Myxococcales</taxon>
        <taxon>Sorangiineae</taxon>
        <taxon>Pendulisporaceae</taxon>
        <taxon>Pendulispora</taxon>
    </lineage>
</organism>
<keyword evidence="10" id="KW-1185">Reference proteome</keyword>
<dbReference type="Proteomes" id="UP001379533">
    <property type="component" value="Chromosome"/>
</dbReference>
<feature type="domain" description="ABC transmembrane type-1" evidence="8">
    <location>
        <begin position="56"/>
        <end position="265"/>
    </location>
</feature>
<comment type="similarity">
    <text evidence="7">Belongs to the binding-protein-dependent transport system permease family.</text>
</comment>
<evidence type="ECO:0000256" key="6">
    <source>
        <dbReference type="ARBA" id="ARBA00023136"/>
    </source>
</evidence>
<feature type="transmembrane region" description="Helical" evidence="7">
    <location>
        <begin position="93"/>
        <end position="113"/>
    </location>
</feature>
<evidence type="ECO:0000256" key="1">
    <source>
        <dbReference type="ARBA" id="ARBA00004651"/>
    </source>
</evidence>
<protein>
    <submittedName>
        <fullName evidence="9">Sugar ABC transporter permease</fullName>
    </submittedName>
</protein>
<keyword evidence="4 7" id="KW-0812">Transmembrane</keyword>
<keyword evidence="2 7" id="KW-0813">Transport</keyword>
<proteinExistence type="inferred from homology"/>
<dbReference type="SUPFAM" id="SSF161098">
    <property type="entry name" value="MetI-like"/>
    <property type="match status" value="1"/>
</dbReference>
<keyword evidence="5 7" id="KW-1133">Transmembrane helix</keyword>
<dbReference type="PANTHER" id="PTHR43005:SF2">
    <property type="entry name" value="INTEGRAL MEMBRANE SUGAR TRANSPORT PROTEIN"/>
    <property type="match status" value="1"/>
</dbReference>
<evidence type="ECO:0000256" key="5">
    <source>
        <dbReference type="ARBA" id="ARBA00022989"/>
    </source>
</evidence>
<reference evidence="9 10" key="1">
    <citation type="submission" date="2021-12" db="EMBL/GenBank/DDBJ databases">
        <title>Discovery of the Pendulisporaceae a myxobacterial family with distinct sporulation behavior and unique specialized metabolism.</title>
        <authorList>
            <person name="Garcia R."/>
            <person name="Popoff A."/>
            <person name="Bader C.D."/>
            <person name="Loehr J."/>
            <person name="Walesch S."/>
            <person name="Walt C."/>
            <person name="Boldt J."/>
            <person name="Bunk B."/>
            <person name="Haeckl F.J.F.P.J."/>
            <person name="Gunesch A.P."/>
            <person name="Birkelbach J."/>
            <person name="Nuebel U."/>
            <person name="Pietschmann T."/>
            <person name="Bach T."/>
            <person name="Mueller R."/>
        </authorList>
    </citation>
    <scope>NUCLEOTIDE SEQUENCE [LARGE SCALE GENOMIC DNA]</scope>
    <source>
        <strain evidence="9 10">MSr12523</strain>
    </source>
</reference>
<feature type="transmembrane region" description="Helical" evidence="7">
    <location>
        <begin position="60"/>
        <end position="81"/>
    </location>
</feature>
<sequence>MVLPAVVILVVVAFYPILATMWLSMHRMILVFHEETFVGLGNYGFLLSDPRFWSALSNTAYFAAVAVAIELVLGLGFALILNAAFPGRSLLRAAILVPWAIPTVVSAKLWAWLFNPEYGLVTHLLPGHDVNWLGMPGYAMHAAILVDVWKTTPFVALLLLAGLQTIPQDIYKAAQVDGAGTIRQFFSITLPLLRNTIVVTLIFRTLDASRVFDAVYVLTEGGPANTTETLSIYAYKTLMRVGDFGYGSTLSVVTFLCVMGISVAYLKVLGVERGKGAR</sequence>
<evidence type="ECO:0000256" key="7">
    <source>
        <dbReference type="RuleBase" id="RU363032"/>
    </source>
</evidence>
<dbReference type="InterPro" id="IPR035906">
    <property type="entry name" value="MetI-like_sf"/>
</dbReference>
<dbReference type="CDD" id="cd06261">
    <property type="entry name" value="TM_PBP2"/>
    <property type="match status" value="1"/>
</dbReference>
<evidence type="ECO:0000313" key="9">
    <source>
        <dbReference type="EMBL" id="WXB00324.1"/>
    </source>
</evidence>
<accession>A0ABZ2KNR7</accession>
<dbReference type="EMBL" id="CP089982">
    <property type="protein sequence ID" value="WXB00324.1"/>
    <property type="molecule type" value="Genomic_DNA"/>
</dbReference>
<keyword evidence="3" id="KW-1003">Cell membrane</keyword>
<dbReference type="Gene3D" id="1.10.3720.10">
    <property type="entry name" value="MetI-like"/>
    <property type="match status" value="1"/>
</dbReference>
<dbReference type="PROSITE" id="PS50928">
    <property type="entry name" value="ABC_TM1"/>
    <property type="match status" value="1"/>
</dbReference>
<evidence type="ECO:0000259" key="8">
    <source>
        <dbReference type="PROSITE" id="PS50928"/>
    </source>
</evidence>
<evidence type="ECO:0000313" key="10">
    <source>
        <dbReference type="Proteomes" id="UP001379533"/>
    </source>
</evidence>
<feature type="transmembrane region" description="Helical" evidence="7">
    <location>
        <begin position="184"/>
        <end position="203"/>
    </location>
</feature>
<evidence type="ECO:0000256" key="2">
    <source>
        <dbReference type="ARBA" id="ARBA00022448"/>
    </source>
</evidence>
<evidence type="ECO:0000256" key="3">
    <source>
        <dbReference type="ARBA" id="ARBA00022475"/>
    </source>
</evidence>
<comment type="subcellular location">
    <subcellularLocation>
        <location evidence="1 7">Cell membrane</location>
        <topology evidence="1 7">Multi-pass membrane protein</topology>
    </subcellularLocation>
</comment>
<dbReference type="PANTHER" id="PTHR43005">
    <property type="entry name" value="BLR7065 PROTEIN"/>
    <property type="match status" value="1"/>
</dbReference>